<proteinExistence type="predicted"/>
<dbReference type="Proteomes" id="UP000510647">
    <property type="component" value="Chromosome 3"/>
</dbReference>
<dbReference type="OrthoDB" id="4032162at2759"/>
<reference evidence="2 3" key="1">
    <citation type="submission" date="2020-06" db="EMBL/GenBank/DDBJ databases">
        <title>The yeast mating-type switching endonuclease HO is a domesticated member of an unorthodox homing genetic element family.</title>
        <authorList>
            <person name="Coughlan A.Y."/>
            <person name="Lombardi L."/>
            <person name="Braun-Galleani S."/>
            <person name="Martos A.R."/>
            <person name="Galeote V."/>
            <person name="Bigey F."/>
            <person name="Dequin S."/>
            <person name="Byrne K.P."/>
            <person name="Wolfe K.H."/>
        </authorList>
    </citation>
    <scope>NUCLEOTIDE SEQUENCE [LARGE SCALE GENOMIC DNA]</scope>
    <source>
        <strain evidence="2 3">CBS2947</strain>
    </source>
</reference>
<dbReference type="AlphaFoldDB" id="A0A7H9HP93"/>
<evidence type="ECO:0000313" key="2">
    <source>
        <dbReference type="EMBL" id="QLQ79608.1"/>
    </source>
</evidence>
<protein>
    <recommendedName>
        <fullName evidence="4">Secreted protein</fullName>
    </recommendedName>
</protein>
<evidence type="ECO:0008006" key="4">
    <source>
        <dbReference type="Google" id="ProtNLM"/>
    </source>
</evidence>
<keyword evidence="1" id="KW-0732">Signal</keyword>
<keyword evidence="3" id="KW-1185">Reference proteome</keyword>
<dbReference type="EMBL" id="CP059269">
    <property type="protein sequence ID" value="QLQ79608.1"/>
    <property type="molecule type" value="Genomic_DNA"/>
</dbReference>
<gene>
    <name evidence="2" type="ORF">HG537_0C02550</name>
</gene>
<evidence type="ECO:0000256" key="1">
    <source>
        <dbReference type="SAM" id="SignalP"/>
    </source>
</evidence>
<feature type="signal peptide" evidence="1">
    <location>
        <begin position="1"/>
        <end position="25"/>
    </location>
</feature>
<organism evidence="2 3">
    <name type="scientific">Torulaspora globosa</name>
    <dbReference type="NCBI Taxonomy" id="48254"/>
    <lineage>
        <taxon>Eukaryota</taxon>
        <taxon>Fungi</taxon>
        <taxon>Dikarya</taxon>
        <taxon>Ascomycota</taxon>
        <taxon>Saccharomycotina</taxon>
        <taxon>Saccharomycetes</taxon>
        <taxon>Saccharomycetales</taxon>
        <taxon>Saccharomycetaceae</taxon>
        <taxon>Torulaspora</taxon>
    </lineage>
</organism>
<name>A0A7H9HP93_9SACH</name>
<feature type="chain" id="PRO_5028877024" description="Secreted protein" evidence="1">
    <location>
        <begin position="26"/>
        <end position="74"/>
    </location>
</feature>
<accession>A0A7H9HP93</accession>
<evidence type="ECO:0000313" key="3">
    <source>
        <dbReference type="Proteomes" id="UP000510647"/>
    </source>
</evidence>
<sequence length="74" mass="8723">MSHISLLKVASALLFLALICKLAQKLFKRYVVFQLRQWLMNCSGGECNNLRWWQSFSPLERLIWSFLDSTEVED</sequence>